<reference evidence="2" key="1">
    <citation type="submission" date="2022-08" db="UniProtKB">
        <authorList>
            <consortium name="EnsemblMetazoa"/>
        </authorList>
    </citation>
    <scope>IDENTIFICATION</scope>
    <source>
        <strain evidence="2">Israel</strain>
    </source>
</reference>
<dbReference type="PANTHER" id="PTHR12166">
    <property type="entry name" value="CALCIUM-DEPENDENT SECRETION ACTIVATOR"/>
    <property type="match status" value="1"/>
</dbReference>
<dbReference type="Proteomes" id="UP000092462">
    <property type="component" value="Unassembled WGS sequence"/>
</dbReference>
<dbReference type="GO" id="GO:1990504">
    <property type="term" value="P:dense core granule exocytosis"/>
    <property type="evidence" value="ECO:0007669"/>
    <property type="project" value="InterPro"/>
</dbReference>
<accession>A0A1B0D412</accession>
<keyword evidence="3" id="KW-1185">Reference proteome</keyword>
<dbReference type="GO" id="GO:0016079">
    <property type="term" value="P:synaptic vesicle exocytosis"/>
    <property type="evidence" value="ECO:0007669"/>
    <property type="project" value="InterPro"/>
</dbReference>
<sequence>MLIDDQIDKTLAAMNQGIISKLMSVLEASLSKLSRYDEGSLIGSILSFTNVSGSGKDLGQGYVNFTRNNMDQIRGKVNDELWILNIFEQWYTAQINMLCNWLSERLDHSLHYYQCTCLAHIVKKIYSDFELQGVMEDKLNSKAYQTVSQRMQTEEATCALTAPDGEAE</sequence>
<proteinExistence type="predicted"/>
<evidence type="ECO:0000313" key="2">
    <source>
        <dbReference type="EnsemblMetazoa" id="PPAI002085-PA"/>
    </source>
</evidence>
<dbReference type="GO" id="GO:0098793">
    <property type="term" value="C:presynapse"/>
    <property type="evidence" value="ECO:0007669"/>
    <property type="project" value="GOC"/>
</dbReference>
<dbReference type="Pfam" id="PF06292">
    <property type="entry name" value="MUN"/>
    <property type="match status" value="2"/>
</dbReference>
<dbReference type="PANTHER" id="PTHR12166:SF8">
    <property type="entry name" value="CALCIUM-DEPENDENT SECRETION ACTIVATOR"/>
    <property type="match status" value="1"/>
</dbReference>
<feature type="domain" description="MUN" evidence="1">
    <location>
        <begin position="3"/>
        <end position="83"/>
    </location>
</feature>
<name>A0A1B0D412_PHLPP</name>
<feature type="domain" description="MUN" evidence="1">
    <location>
        <begin position="84"/>
        <end position="129"/>
    </location>
</feature>
<dbReference type="AlphaFoldDB" id="A0A1B0D412"/>
<evidence type="ECO:0000259" key="1">
    <source>
        <dbReference type="Pfam" id="PF06292"/>
    </source>
</evidence>
<dbReference type="InterPro" id="IPR033227">
    <property type="entry name" value="CAPS"/>
</dbReference>
<dbReference type="EnsemblMetazoa" id="PPAI002085-RA">
    <property type="protein sequence ID" value="PPAI002085-PA"/>
    <property type="gene ID" value="PPAI002085"/>
</dbReference>
<dbReference type="InterPro" id="IPR010439">
    <property type="entry name" value="MUN_dom"/>
</dbReference>
<dbReference type="VEuPathDB" id="VectorBase:PPAI002085"/>
<organism evidence="2 3">
    <name type="scientific">Phlebotomus papatasi</name>
    <name type="common">Sandfly</name>
    <dbReference type="NCBI Taxonomy" id="29031"/>
    <lineage>
        <taxon>Eukaryota</taxon>
        <taxon>Metazoa</taxon>
        <taxon>Ecdysozoa</taxon>
        <taxon>Arthropoda</taxon>
        <taxon>Hexapoda</taxon>
        <taxon>Insecta</taxon>
        <taxon>Pterygota</taxon>
        <taxon>Neoptera</taxon>
        <taxon>Endopterygota</taxon>
        <taxon>Diptera</taxon>
        <taxon>Nematocera</taxon>
        <taxon>Psychodoidea</taxon>
        <taxon>Psychodidae</taxon>
        <taxon>Phlebotomus</taxon>
        <taxon>Phlebotomus</taxon>
    </lineage>
</organism>
<evidence type="ECO:0000313" key="3">
    <source>
        <dbReference type="Proteomes" id="UP000092462"/>
    </source>
</evidence>
<protein>
    <recommendedName>
        <fullName evidence="1">MUN domain-containing protein</fullName>
    </recommendedName>
</protein>
<dbReference type="VEuPathDB" id="VectorBase:PPAPM1_005730"/>
<dbReference type="EMBL" id="AJVK01023875">
    <property type="status" value="NOT_ANNOTATED_CDS"/>
    <property type="molecule type" value="Genomic_DNA"/>
</dbReference>